<evidence type="ECO:0000256" key="1">
    <source>
        <dbReference type="ARBA" id="ARBA00022967"/>
    </source>
</evidence>
<dbReference type="GO" id="GO:0004672">
    <property type="term" value="F:protein kinase activity"/>
    <property type="evidence" value="ECO:0007669"/>
    <property type="project" value="InterPro"/>
</dbReference>
<dbReference type="GO" id="GO:0055070">
    <property type="term" value="P:copper ion homeostasis"/>
    <property type="evidence" value="ECO:0007669"/>
    <property type="project" value="TreeGrafter"/>
</dbReference>
<dbReference type="InterPro" id="IPR023214">
    <property type="entry name" value="HAD_sf"/>
</dbReference>
<dbReference type="Pfam" id="PF08282">
    <property type="entry name" value="Hydrolase_3"/>
    <property type="match status" value="1"/>
</dbReference>
<evidence type="ECO:0000256" key="2">
    <source>
        <dbReference type="SAM" id="Phobius"/>
    </source>
</evidence>
<feature type="domain" description="Protein kinase" evidence="3">
    <location>
        <begin position="255"/>
        <end position="509"/>
    </location>
</feature>
<dbReference type="Gene3D" id="1.10.510.10">
    <property type="entry name" value="Transferase(Phosphotransferase) domain 1"/>
    <property type="match status" value="1"/>
</dbReference>
<dbReference type="InterPro" id="IPR000719">
    <property type="entry name" value="Prot_kinase_dom"/>
</dbReference>
<keyword evidence="2" id="KW-0812">Transmembrane</keyword>
<accession>A0A0F7ZJK6</accession>
<dbReference type="InterPro" id="IPR036412">
    <property type="entry name" value="HAD-like_sf"/>
</dbReference>
<dbReference type="SMART" id="SM00220">
    <property type="entry name" value="S_TKc"/>
    <property type="match status" value="1"/>
</dbReference>
<evidence type="ECO:0000259" key="3">
    <source>
        <dbReference type="PROSITE" id="PS50011"/>
    </source>
</evidence>
<dbReference type="InterPro" id="IPR008271">
    <property type="entry name" value="Ser/Thr_kinase_AS"/>
</dbReference>
<dbReference type="PROSITE" id="PS00108">
    <property type="entry name" value="PROTEIN_KINASE_ST"/>
    <property type="match status" value="1"/>
</dbReference>
<dbReference type="PROSITE" id="PS50011">
    <property type="entry name" value="PROTEIN_KINASE_DOM"/>
    <property type="match status" value="1"/>
</dbReference>
<evidence type="ECO:0000313" key="5">
    <source>
        <dbReference type="Proteomes" id="UP000054481"/>
    </source>
</evidence>
<proteinExistence type="predicted"/>
<organism evidence="4 5">
    <name type="scientific">Hirsutella minnesotensis 3608</name>
    <dbReference type="NCBI Taxonomy" id="1043627"/>
    <lineage>
        <taxon>Eukaryota</taxon>
        <taxon>Fungi</taxon>
        <taxon>Dikarya</taxon>
        <taxon>Ascomycota</taxon>
        <taxon>Pezizomycotina</taxon>
        <taxon>Sordariomycetes</taxon>
        <taxon>Hypocreomycetidae</taxon>
        <taxon>Hypocreales</taxon>
        <taxon>Ophiocordycipitaceae</taxon>
        <taxon>Hirsutella</taxon>
    </lineage>
</organism>
<dbReference type="PRINTS" id="PR00120">
    <property type="entry name" value="HATPASE"/>
</dbReference>
<dbReference type="SUPFAM" id="SSF56784">
    <property type="entry name" value="HAD-like"/>
    <property type="match status" value="1"/>
</dbReference>
<evidence type="ECO:0000313" key="4">
    <source>
        <dbReference type="EMBL" id="KJZ69715.1"/>
    </source>
</evidence>
<dbReference type="PANTHER" id="PTHR43520">
    <property type="entry name" value="ATP7, ISOFORM B"/>
    <property type="match status" value="1"/>
</dbReference>
<dbReference type="Pfam" id="PF00069">
    <property type="entry name" value="Pkinase"/>
    <property type="match status" value="1"/>
</dbReference>
<reference evidence="4 5" key="1">
    <citation type="journal article" date="2014" name="Genome Biol. Evol.">
        <title>Comparative genomics and transcriptomics analyses reveal divergent lifestyle features of nematode endoparasitic fungus Hirsutella minnesotensis.</title>
        <authorList>
            <person name="Lai Y."/>
            <person name="Liu K."/>
            <person name="Zhang X."/>
            <person name="Zhang X."/>
            <person name="Li K."/>
            <person name="Wang N."/>
            <person name="Shu C."/>
            <person name="Wu Y."/>
            <person name="Wang C."/>
            <person name="Bushley K.E."/>
            <person name="Xiang M."/>
            <person name="Liu X."/>
        </authorList>
    </citation>
    <scope>NUCLEOTIDE SEQUENCE [LARGE SCALE GENOMIC DNA]</scope>
    <source>
        <strain evidence="4 5">3608</strain>
    </source>
</reference>
<dbReference type="OrthoDB" id="6513151at2759"/>
<dbReference type="Gene3D" id="3.40.50.1000">
    <property type="entry name" value="HAD superfamily/HAD-like"/>
    <property type="match status" value="1"/>
</dbReference>
<dbReference type="InterPro" id="IPR001757">
    <property type="entry name" value="P_typ_ATPase"/>
</dbReference>
<keyword evidence="2" id="KW-1133">Transmembrane helix</keyword>
<sequence length="509" mass="56133">MTTAQAVAQRVGIPRSNVLAEVLPSEKAANVTYLQASAHAEGETGRSRGRAGSSRRRAMVAMVGDGINDSPALTTADVGIAIGSGSDVAISSADFVLATSSLPAVLTLLELSQVVFRRIKVNFGCAVIYNLLAVPIAAGCLYGVRTGDGGHFRLDPVWAALAMALSSISVVLSSLSLRFRVPWVGLRPKPSTASTVELPVDPTLKSMRTRLERTYNTPLHRFVVRPEMQGGHEHHLELKLHRDHLFTKWRKLLSKRALTGNREGPNSSMTLVKKYGICDEVVGSGESGIARIAHKRIGDGTSEELRIATEFYIPSELHHPNVVQALDLFKDKNGDFQEVMEFCPGSDLFTPVLSTGKLEAQEADCFFKQLIRGLQYVHEMGVTHRDLKPENLLLNRQGRLNISDFGCSECFRTAWEEDARMVSRICGSGPYIAPEVYTNGEFDGRAVDIWACGIIYMAMRTGCLLWQMARKDDEMYAQYVDDRRLEKGFAPIESLHRLTCISIRHAVET</sequence>
<dbReference type="NCBIfam" id="TIGR01494">
    <property type="entry name" value="ATPase_P-type"/>
    <property type="match status" value="1"/>
</dbReference>
<dbReference type="GO" id="GO:0043682">
    <property type="term" value="F:P-type divalent copper transporter activity"/>
    <property type="evidence" value="ECO:0007669"/>
    <property type="project" value="TreeGrafter"/>
</dbReference>
<dbReference type="GO" id="GO:0005507">
    <property type="term" value="F:copper ion binding"/>
    <property type="evidence" value="ECO:0007669"/>
    <property type="project" value="TreeGrafter"/>
</dbReference>
<keyword evidence="1" id="KW-1278">Translocase</keyword>
<name>A0A0F7ZJK6_9HYPO</name>
<dbReference type="GO" id="GO:0005524">
    <property type="term" value="F:ATP binding"/>
    <property type="evidence" value="ECO:0007669"/>
    <property type="project" value="InterPro"/>
</dbReference>
<dbReference type="AlphaFoldDB" id="A0A0F7ZJK6"/>
<dbReference type="GO" id="GO:0016887">
    <property type="term" value="F:ATP hydrolysis activity"/>
    <property type="evidence" value="ECO:0007669"/>
    <property type="project" value="InterPro"/>
</dbReference>
<dbReference type="GO" id="GO:0016020">
    <property type="term" value="C:membrane"/>
    <property type="evidence" value="ECO:0007669"/>
    <property type="project" value="InterPro"/>
</dbReference>
<keyword evidence="2" id="KW-0472">Membrane</keyword>
<dbReference type="PRINTS" id="PR00119">
    <property type="entry name" value="CATATPASE"/>
</dbReference>
<dbReference type="PANTHER" id="PTHR43520:SF32">
    <property type="entry name" value="COPPER RESISTANCE P-TYPE ATPASE (EUROFUNG)"/>
    <property type="match status" value="1"/>
</dbReference>
<protein>
    <recommendedName>
        <fullName evidence="3">Protein kinase domain-containing protein</fullName>
    </recommendedName>
</protein>
<gene>
    <name evidence="4" type="ORF">HIM_10884</name>
</gene>
<dbReference type="SUPFAM" id="SSF56112">
    <property type="entry name" value="Protein kinase-like (PK-like)"/>
    <property type="match status" value="1"/>
</dbReference>
<dbReference type="InterPro" id="IPR011009">
    <property type="entry name" value="Kinase-like_dom_sf"/>
</dbReference>
<dbReference type="EMBL" id="KQ030684">
    <property type="protein sequence ID" value="KJZ69715.1"/>
    <property type="molecule type" value="Genomic_DNA"/>
</dbReference>
<keyword evidence="5" id="KW-1185">Reference proteome</keyword>
<feature type="transmembrane region" description="Helical" evidence="2">
    <location>
        <begin position="156"/>
        <end position="177"/>
    </location>
</feature>
<dbReference type="Proteomes" id="UP000054481">
    <property type="component" value="Unassembled WGS sequence"/>
</dbReference>
<feature type="transmembrane region" description="Helical" evidence="2">
    <location>
        <begin position="121"/>
        <end position="144"/>
    </location>
</feature>